<dbReference type="EMBL" id="JANVFU010000022">
    <property type="protein sequence ID" value="KAJ3738829.1"/>
    <property type="molecule type" value="Genomic_DNA"/>
</dbReference>
<evidence type="ECO:0000313" key="1">
    <source>
        <dbReference type="EMBL" id="KAJ3738829.1"/>
    </source>
</evidence>
<name>A0A9W8NQK9_9AGAR</name>
<comment type="caution">
    <text evidence="1">The sequence shown here is derived from an EMBL/GenBank/DDBJ whole genome shotgun (WGS) entry which is preliminary data.</text>
</comment>
<proteinExistence type="predicted"/>
<protein>
    <submittedName>
        <fullName evidence="1">Uncharacterized protein</fullName>
    </submittedName>
</protein>
<reference evidence="1 2" key="1">
    <citation type="journal article" date="2023" name="Proc. Natl. Acad. Sci. U.S.A.">
        <title>A global phylogenomic analysis of the shiitake genus Lentinula.</title>
        <authorList>
            <person name="Sierra-Patev S."/>
            <person name="Min B."/>
            <person name="Naranjo-Ortiz M."/>
            <person name="Looney B."/>
            <person name="Konkel Z."/>
            <person name="Slot J.C."/>
            <person name="Sakamoto Y."/>
            <person name="Steenwyk J.L."/>
            <person name="Rokas A."/>
            <person name="Carro J."/>
            <person name="Camarero S."/>
            <person name="Ferreira P."/>
            <person name="Molpeceres G."/>
            <person name="Ruiz-Duenas F.J."/>
            <person name="Serrano A."/>
            <person name="Henrissat B."/>
            <person name="Drula E."/>
            <person name="Hughes K.W."/>
            <person name="Mata J.L."/>
            <person name="Ishikawa N.K."/>
            <person name="Vargas-Isla R."/>
            <person name="Ushijima S."/>
            <person name="Smith C.A."/>
            <person name="Donoghue J."/>
            <person name="Ahrendt S."/>
            <person name="Andreopoulos W."/>
            <person name="He G."/>
            <person name="LaButti K."/>
            <person name="Lipzen A."/>
            <person name="Ng V."/>
            <person name="Riley R."/>
            <person name="Sandor L."/>
            <person name="Barry K."/>
            <person name="Martinez A.T."/>
            <person name="Xiao Y."/>
            <person name="Gibbons J.G."/>
            <person name="Terashima K."/>
            <person name="Grigoriev I.V."/>
            <person name="Hibbett D."/>
        </authorList>
    </citation>
    <scope>NUCLEOTIDE SEQUENCE [LARGE SCALE GENOMIC DNA]</scope>
    <source>
        <strain evidence="1 2">TFB7810</strain>
    </source>
</reference>
<sequence length="55" mass="6160">MVQVASIVKNQPSPELDSMFTTLLQGFKQHNETGWAAQVAAFPSIQERLEAHYDV</sequence>
<keyword evidence="2" id="KW-1185">Reference proteome</keyword>
<evidence type="ECO:0000313" key="2">
    <source>
        <dbReference type="Proteomes" id="UP001142393"/>
    </source>
</evidence>
<dbReference type="AlphaFoldDB" id="A0A9W8NQK9"/>
<gene>
    <name evidence="1" type="ORF">DFH05DRAFT_1530985</name>
</gene>
<accession>A0A9W8NQK9</accession>
<dbReference type="Proteomes" id="UP001142393">
    <property type="component" value="Unassembled WGS sequence"/>
</dbReference>
<organism evidence="1 2">
    <name type="scientific">Lentinula detonsa</name>
    <dbReference type="NCBI Taxonomy" id="2804962"/>
    <lineage>
        <taxon>Eukaryota</taxon>
        <taxon>Fungi</taxon>
        <taxon>Dikarya</taxon>
        <taxon>Basidiomycota</taxon>
        <taxon>Agaricomycotina</taxon>
        <taxon>Agaricomycetes</taxon>
        <taxon>Agaricomycetidae</taxon>
        <taxon>Agaricales</taxon>
        <taxon>Marasmiineae</taxon>
        <taxon>Omphalotaceae</taxon>
        <taxon>Lentinula</taxon>
    </lineage>
</organism>